<reference evidence="1 2" key="1">
    <citation type="submission" date="2014-04" db="EMBL/GenBank/DDBJ databases">
        <authorList>
            <consortium name="DOE Joint Genome Institute"/>
            <person name="Kuo A."/>
            <person name="Kohler A."/>
            <person name="Nagy L.G."/>
            <person name="Floudas D."/>
            <person name="Copeland A."/>
            <person name="Barry K.W."/>
            <person name="Cichocki N."/>
            <person name="Veneault-Fourrey C."/>
            <person name="LaButti K."/>
            <person name="Lindquist E.A."/>
            <person name="Lipzen A."/>
            <person name="Lundell T."/>
            <person name="Morin E."/>
            <person name="Murat C."/>
            <person name="Sun H."/>
            <person name="Tunlid A."/>
            <person name="Henrissat B."/>
            <person name="Grigoriev I.V."/>
            <person name="Hibbett D.S."/>
            <person name="Martin F."/>
            <person name="Nordberg H.P."/>
            <person name="Cantor M.N."/>
            <person name="Hua S.X."/>
        </authorList>
    </citation>
    <scope>NUCLEOTIDE SEQUENCE [LARGE SCALE GENOMIC DNA]</scope>
    <source>
        <strain evidence="1 2">LaAM-08-1</strain>
    </source>
</reference>
<evidence type="ECO:0000313" key="2">
    <source>
        <dbReference type="Proteomes" id="UP000054477"/>
    </source>
</evidence>
<dbReference type="HOGENOM" id="CLU_2184416_0_0_1"/>
<proteinExistence type="predicted"/>
<name>A0A0C9XVJ9_9AGAR</name>
<dbReference type="EMBL" id="KN838603">
    <property type="protein sequence ID" value="KIK01662.1"/>
    <property type="molecule type" value="Genomic_DNA"/>
</dbReference>
<keyword evidence="2" id="KW-1185">Reference proteome</keyword>
<dbReference type="Proteomes" id="UP000054477">
    <property type="component" value="Unassembled WGS sequence"/>
</dbReference>
<evidence type="ECO:0000313" key="1">
    <source>
        <dbReference type="EMBL" id="KIK01662.1"/>
    </source>
</evidence>
<accession>A0A0C9XVJ9</accession>
<gene>
    <name evidence="1" type="ORF">K443DRAFT_552222</name>
</gene>
<dbReference type="AlphaFoldDB" id="A0A0C9XVJ9"/>
<reference evidence="2" key="2">
    <citation type="submission" date="2015-01" db="EMBL/GenBank/DDBJ databases">
        <title>Evolutionary Origins and Diversification of the Mycorrhizal Mutualists.</title>
        <authorList>
            <consortium name="DOE Joint Genome Institute"/>
            <consortium name="Mycorrhizal Genomics Consortium"/>
            <person name="Kohler A."/>
            <person name="Kuo A."/>
            <person name="Nagy L.G."/>
            <person name="Floudas D."/>
            <person name="Copeland A."/>
            <person name="Barry K.W."/>
            <person name="Cichocki N."/>
            <person name="Veneault-Fourrey C."/>
            <person name="LaButti K."/>
            <person name="Lindquist E.A."/>
            <person name="Lipzen A."/>
            <person name="Lundell T."/>
            <person name="Morin E."/>
            <person name="Murat C."/>
            <person name="Riley R."/>
            <person name="Ohm R."/>
            <person name="Sun H."/>
            <person name="Tunlid A."/>
            <person name="Henrissat B."/>
            <person name="Grigoriev I.V."/>
            <person name="Hibbett D.S."/>
            <person name="Martin F."/>
        </authorList>
    </citation>
    <scope>NUCLEOTIDE SEQUENCE [LARGE SCALE GENOMIC DNA]</scope>
    <source>
        <strain evidence="2">LaAM-08-1</strain>
    </source>
</reference>
<protein>
    <submittedName>
        <fullName evidence="1">Uncharacterized protein</fullName>
    </submittedName>
</protein>
<organism evidence="1 2">
    <name type="scientific">Laccaria amethystina LaAM-08-1</name>
    <dbReference type="NCBI Taxonomy" id="1095629"/>
    <lineage>
        <taxon>Eukaryota</taxon>
        <taxon>Fungi</taxon>
        <taxon>Dikarya</taxon>
        <taxon>Basidiomycota</taxon>
        <taxon>Agaricomycotina</taxon>
        <taxon>Agaricomycetes</taxon>
        <taxon>Agaricomycetidae</taxon>
        <taxon>Agaricales</taxon>
        <taxon>Agaricineae</taxon>
        <taxon>Hydnangiaceae</taxon>
        <taxon>Laccaria</taxon>
    </lineage>
</organism>
<sequence length="109" mass="12311">MSGHVRFPSFSFFAPPLSPVTDYMLSIAHGTNVRSRETSFGPLRTHLDRCKCYAECDDEDYDEDKWRREFEGCGWERERGVGCLAVRVALGEREKGGEVSDGCLSSLKL</sequence>